<dbReference type="Proteomes" id="UP000559987">
    <property type="component" value="Unassembled WGS sequence"/>
</dbReference>
<dbReference type="Gene3D" id="2.50.20.10">
    <property type="entry name" value="Lipoprotein localisation LolA/LolB/LppX"/>
    <property type="match status" value="1"/>
</dbReference>
<protein>
    <submittedName>
        <fullName evidence="7">Sigma-E factor negative regulatory protein RseB</fullName>
    </submittedName>
</protein>
<dbReference type="Pfam" id="PF17188">
    <property type="entry name" value="MucB_RseB_C"/>
    <property type="match status" value="1"/>
</dbReference>
<dbReference type="InterPro" id="IPR033434">
    <property type="entry name" value="MucB/RseB_N"/>
</dbReference>
<evidence type="ECO:0000256" key="2">
    <source>
        <dbReference type="ARBA" id="ARBA00008150"/>
    </source>
</evidence>
<dbReference type="PANTHER" id="PTHR38782:SF1">
    <property type="entry name" value="SIGMA-E FACTOR REGULATORY PROTEIN RSEB"/>
    <property type="match status" value="1"/>
</dbReference>
<dbReference type="PANTHER" id="PTHR38782">
    <property type="match status" value="1"/>
</dbReference>
<dbReference type="GO" id="GO:0030288">
    <property type="term" value="C:outer membrane-bounded periplasmic space"/>
    <property type="evidence" value="ECO:0007669"/>
    <property type="project" value="TreeGrafter"/>
</dbReference>
<evidence type="ECO:0000256" key="3">
    <source>
        <dbReference type="ARBA" id="ARBA00022729"/>
    </source>
</evidence>
<dbReference type="RefSeq" id="WP_183909757.1">
    <property type="nucleotide sequence ID" value="NZ_JACHXZ010000002.1"/>
</dbReference>
<reference evidence="7 8" key="1">
    <citation type="submission" date="2020-08" db="EMBL/GenBank/DDBJ databases">
        <title>Genomic Encyclopedia of Type Strains, Phase III (KMG-III): the genomes of soil and plant-associated and newly described type strains.</title>
        <authorList>
            <person name="Whitman W."/>
        </authorList>
    </citation>
    <scope>NUCLEOTIDE SEQUENCE [LARGE SCALE GENOMIC DNA]</scope>
    <source>
        <strain evidence="7 8">CECT 8571</strain>
    </source>
</reference>
<keyword evidence="3" id="KW-0732">Signal</keyword>
<dbReference type="GO" id="GO:0045152">
    <property type="term" value="F:antisigma factor binding"/>
    <property type="evidence" value="ECO:0007669"/>
    <property type="project" value="TreeGrafter"/>
</dbReference>
<evidence type="ECO:0000313" key="7">
    <source>
        <dbReference type="EMBL" id="MBB3168263.1"/>
    </source>
</evidence>
<evidence type="ECO:0000259" key="5">
    <source>
        <dbReference type="Pfam" id="PF03888"/>
    </source>
</evidence>
<keyword evidence="8" id="KW-1185">Reference proteome</keyword>
<organism evidence="7 8">
    <name type="scientific">Simiduia aestuariiviva</name>
    <dbReference type="NCBI Taxonomy" id="1510459"/>
    <lineage>
        <taxon>Bacteria</taxon>
        <taxon>Pseudomonadati</taxon>
        <taxon>Pseudomonadota</taxon>
        <taxon>Gammaproteobacteria</taxon>
        <taxon>Cellvibrionales</taxon>
        <taxon>Cellvibrionaceae</taxon>
        <taxon>Simiduia</taxon>
    </lineage>
</organism>
<comment type="subcellular location">
    <subcellularLocation>
        <location evidence="1">Periplasm</location>
    </subcellularLocation>
</comment>
<dbReference type="GO" id="GO:0032885">
    <property type="term" value="P:regulation of polysaccharide biosynthetic process"/>
    <property type="evidence" value="ECO:0007669"/>
    <property type="project" value="TreeGrafter"/>
</dbReference>
<dbReference type="Gene3D" id="3.30.200.100">
    <property type="entry name" value="MucB/RseB, C-terminal domain"/>
    <property type="match status" value="1"/>
</dbReference>
<evidence type="ECO:0000256" key="4">
    <source>
        <dbReference type="ARBA" id="ARBA00022764"/>
    </source>
</evidence>
<evidence type="ECO:0000256" key="1">
    <source>
        <dbReference type="ARBA" id="ARBA00004418"/>
    </source>
</evidence>
<dbReference type="Pfam" id="PF03888">
    <property type="entry name" value="MucB_RseB"/>
    <property type="match status" value="1"/>
</dbReference>
<dbReference type="InterPro" id="IPR038484">
    <property type="entry name" value="MucB/RseB_C_sf"/>
</dbReference>
<comment type="caution">
    <text evidence="7">The sequence shown here is derived from an EMBL/GenBank/DDBJ whole genome shotgun (WGS) entry which is preliminary data.</text>
</comment>
<gene>
    <name evidence="7" type="ORF">FHS30_001447</name>
</gene>
<dbReference type="InterPro" id="IPR033436">
    <property type="entry name" value="MucB/RseB_C"/>
</dbReference>
<keyword evidence="4" id="KW-0574">Periplasm</keyword>
<evidence type="ECO:0000259" key="6">
    <source>
        <dbReference type="Pfam" id="PF17188"/>
    </source>
</evidence>
<proteinExistence type="inferred from homology"/>
<sequence length="312" mass="34264">MKFALKGRLGLSRAFLFLAVLFVFPQVSNADLDARALLAKHSVAMANLNYKGILTYEHGAHLATVELSHSVIDGVEHERLVHLNGEHRSIVRDSEPGQCPHAGERLLRGLGRVDNDTDIESYYHISVVGQERVAGRLVTLIQVMPRDQHRYGYVIGLDQATHLALKVMLIGPGARVLERFQFATVEITESNGDEIKVDAVCGSVDEGYASLWDAQWLPPGFQLAGSRQLSPEREMLMFTDGLAAFSVFVDTVASPSVIEGRAQRGATVAYMGRAEQGDQHYRVTVVGEVPSPTLERVAMSLRNNMANVEAES</sequence>
<feature type="domain" description="MucB/RseB C-terminal" evidence="6">
    <location>
        <begin position="210"/>
        <end position="301"/>
    </location>
</feature>
<dbReference type="EMBL" id="JACHXZ010000002">
    <property type="protein sequence ID" value="MBB3168263.1"/>
    <property type="molecule type" value="Genomic_DNA"/>
</dbReference>
<evidence type="ECO:0000313" key="8">
    <source>
        <dbReference type="Proteomes" id="UP000559987"/>
    </source>
</evidence>
<dbReference type="PIRSF" id="PIRSF005427">
    <property type="entry name" value="RseB"/>
    <property type="match status" value="1"/>
</dbReference>
<accession>A0A839UKV0</accession>
<name>A0A839UKV0_9GAMM</name>
<dbReference type="AlphaFoldDB" id="A0A839UKV0"/>
<feature type="domain" description="MucB/RseB N-terminal" evidence="5">
    <location>
        <begin position="33"/>
        <end position="190"/>
    </location>
</feature>
<dbReference type="CDD" id="cd16327">
    <property type="entry name" value="RseB"/>
    <property type="match status" value="1"/>
</dbReference>
<comment type="similarity">
    <text evidence="2">Belongs to the RseB family.</text>
</comment>
<dbReference type="InterPro" id="IPR005588">
    <property type="entry name" value="MucB_RseB"/>
</dbReference>